<dbReference type="AlphaFoldDB" id="A0A7R8W1P5"/>
<feature type="compositionally biased region" description="Basic residues" evidence="1">
    <location>
        <begin position="59"/>
        <end position="72"/>
    </location>
</feature>
<sequence length="143" mass="15585">MLKLVPLNSVSAAVLPRKRSVSPVRHNIGGVYNYPDERATHYAPPIYYSSASGGPPAARKGRRSSSSAHRRSSTSADGRASIPRRMKSGRTDGSSNERRRKDSLNVTLDILPFTEKVLIPLIDGQFKPISEQKSSAARLACHS</sequence>
<reference evidence="2" key="1">
    <citation type="submission" date="2020-11" db="EMBL/GenBank/DDBJ databases">
        <authorList>
            <person name="Tran Van P."/>
        </authorList>
    </citation>
    <scope>NUCLEOTIDE SEQUENCE</scope>
</reference>
<organism evidence="2">
    <name type="scientific">Cyprideis torosa</name>
    <dbReference type="NCBI Taxonomy" id="163714"/>
    <lineage>
        <taxon>Eukaryota</taxon>
        <taxon>Metazoa</taxon>
        <taxon>Ecdysozoa</taxon>
        <taxon>Arthropoda</taxon>
        <taxon>Crustacea</taxon>
        <taxon>Oligostraca</taxon>
        <taxon>Ostracoda</taxon>
        <taxon>Podocopa</taxon>
        <taxon>Podocopida</taxon>
        <taxon>Cytherocopina</taxon>
        <taxon>Cytheroidea</taxon>
        <taxon>Cytherideidae</taxon>
        <taxon>Cyprideis</taxon>
    </lineage>
</organism>
<dbReference type="EMBL" id="OB660028">
    <property type="protein sequence ID" value="CAD7222114.1"/>
    <property type="molecule type" value="Genomic_DNA"/>
</dbReference>
<accession>A0A7R8W1P5</accession>
<proteinExistence type="predicted"/>
<name>A0A7R8W1P5_9CRUS</name>
<evidence type="ECO:0000313" key="2">
    <source>
        <dbReference type="EMBL" id="CAD7222114.1"/>
    </source>
</evidence>
<gene>
    <name evidence="2" type="ORF">CTOB1V02_LOCUS131</name>
</gene>
<protein>
    <submittedName>
        <fullName evidence="2">Uncharacterized protein</fullName>
    </submittedName>
</protein>
<evidence type="ECO:0000256" key="1">
    <source>
        <dbReference type="SAM" id="MobiDB-lite"/>
    </source>
</evidence>
<feature type="region of interest" description="Disordered" evidence="1">
    <location>
        <begin position="45"/>
        <end position="105"/>
    </location>
</feature>